<evidence type="ECO:0000313" key="9">
    <source>
        <dbReference type="Proteomes" id="UP001516464"/>
    </source>
</evidence>
<evidence type="ECO:0000313" key="8">
    <source>
        <dbReference type="EMBL" id="KAF7684517.1"/>
    </source>
</evidence>
<name>A0ABQ7I2A0_9MICR</name>
<comment type="caution">
    <text evidence="8">The sequence shown here is derived from an EMBL/GenBank/DDBJ whole genome shotgun (WGS) entry which is preliminary data.</text>
</comment>
<keyword evidence="3" id="KW-0271">Exosome</keyword>
<dbReference type="InterPro" id="IPR004088">
    <property type="entry name" value="KH_dom_type_1"/>
</dbReference>
<feature type="domain" description="RRP4 S1" evidence="7">
    <location>
        <begin position="55"/>
        <end position="127"/>
    </location>
</feature>
<evidence type="ECO:0000259" key="6">
    <source>
        <dbReference type="Pfam" id="PF15985"/>
    </source>
</evidence>
<evidence type="ECO:0000256" key="4">
    <source>
        <dbReference type="ARBA" id="ARBA00022884"/>
    </source>
</evidence>
<feature type="domain" description="Exosome complex component N-terminal" evidence="5">
    <location>
        <begin position="5"/>
        <end position="41"/>
    </location>
</feature>
<dbReference type="PANTHER" id="PTHR21321">
    <property type="entry name" value="PNAS-3 RELATED"/>
    <property type="match status" value="1"/>
</dbReference>
<evidence type="ECO:0000259" key="7">
    <source>
        <dbReference type="Pfam" id="PF21266"/>
    </source>
</evidence>
<protein>
    <submittedName>
        <fullName evidence="8">Exosome complex component rrp4</fullName>
    </submittedName>
</protein>
<reference evidence="8 9" key="1">
    <citation type="submission" date="2019-01" db="EMBL/GenBank/DDBJ databases">
        <title>Genomes sequencing and comparative genomics of infectious freshwater microsporidia, Cucumispora dikerogammari and Thelohania contejeani.</title>
        <authorList>
            <person name="Cormier A."/>
            <person name="Giraud I."/>
            <person name="Wattier R."/>
            <person name="Teixeira M."/>
            <person name="Grandjean F."/>
            <person name="Rigaud T."/>
            <person name="Cordaux R."/>
        </authorList>
    </citation>
    <scope>NUCLEOTIDE SEQUENCE [LARGE SCALE GENOMIC DNA]</scope>
    <source>
        <strain evidence="8">T1</strain>
        <tissue evidence="8">Spores</tissue>
    </source>
</reference>
<comment type="similarity">
    <text evidence="2">Belongs to the RRP4 family.</text>
</comment>
<dbReference type="Gene3D" id="2.40.50.140">
    <property type="entry name" value="Nucleic acid-binding proteins"/>
    <property type="match status" value="1"/>
</dbReference>
<evidence type="ECO:0000259" key="5">
    <source>
        <dbReference type="Pfam" id="PF14382"/>
    </source>
</evidence>
<organism evidence="8 9">
    <name type="scientific">Astathelohania contejeani</name>
    <dbReference type="NCBI Taxonomy" id="164912"/>
    <lineage>
        <taxon>Eukaryota</taxon>
        <taxon>Fungi</taxon>
        <taxon>Fungi incertae sedis</taxon>
        <taxon>Microsporidia</taxon>
        <taxon>Astathelohaniidae</taxon>
        <taxon>Astathelohania</taxon>
    </lineage>
</organism>
<dbReference type="SUPFAM" id="SSF110324">
    <property type="entry name" value="Ribosomal L27 protein-like"/>
    <property type="match status" value="1"/>
</dbReference>
<dbReference type="InterPro" id="IPR012340">
    <property type="entry name" value="NA-bd_OB-fold"/>
</dbReference>
<dbReference type="Pfam" id="PF21266">
    <property type="entry name" value="S1_RRP4"/>
    <property type="match status" value="1"/>
</dbReference>
<dbReference type="Pfam" id="PF14382">
    <property type="entry name" value="ECR1_N"/>
    <property type="match status" value="1"/>
</dbReference>
<dbReference type="PANTHER" id="PTHR21321:SF4">
    <property type="entry name" value="EXOSOME COMPLEX COMPONENT RRP4"/>
    <property type="match status" value="1"/>
</dbReference>
<keyword evidence="9" id="KW-1185">Reference proteome</keyword>
<accession>A0ABQ7I2A0</accession>
<proteinExistence type="inferred from homology"/>
<dbReference type="EMBL" id="SBIQ01000010">
    <property type="protein sequence ID" value="KAF7684517.1"/>
    <property type="molecule type" value="Genomic_DNA"/>
</dbReference>
<dbReference type="InterPro" id="IPR025721">
    <property type="entry name" value="Exosome_cplx_N_dom"/>
</dbReference>
<dbReference type="Gene3D" id="2.40.50.100">
    <property type="match status" value="1"/>
</dbReference>
<dbReference type="Pfam" id="PF15985">
    <property type="entry name" value="KH_6"/>
    <property type="match status" value="1"/>
</dbReference>
<dbReference type="InterPro" id="IPR036612">
    <property type="entry name" value="KH_dom_type_1_sf"/>
</dbReference>
<sequence>MLDRIYIPGEKIMDSEGYVRGHGTYENNREYISTTYGKLEIINKLISVRPLHNLRYHPEIGDVIVGRITGIANKKWKVKINTITDTTLQLSSINLPGGIQRRKLESDEMRMREYFDLNDVLVAEVQKVNKNGMVSLHTRNDKYGKLKNGMLIEVPSHLVRHYPTHFLHNGAVLIILGINGYIWLATENKEEYIKMFRIANYIKESVKLMRIIDSNYLLTF</sequence>
<comment type="subcellular location">
    <subcellularLocation>
        <location evidence="1">Nucleus</location>
    </subcellularLocation>
</comment>
<evidence type="ECO:0000256" key="1">
    <source>
        <dbReference type="ARBA" id="ARBA00004123"/>
    </source>
</evidence>
<keyword evidence="4" id="KW-0694">RNA-binding</keyword>
<dbReference type="InterPro" id="IPR026699">
    <property type="entry name" value="Exosome_RNA_bind1/RRP40/RRP4"/>
</dbReference>
<feature type="domain" description="K Homology" evidence="6">
    <location>
        <begin position="149"/>
        <end position="189"/>
    </location>
</feature>
<dbReference type="Proteomes" id="UP001516464">
    <property type="component" value="Unassembled WGS sequence"/>
</dbReference>
<evidence type="ECO:0000256" key="2">
    <source>
        <dbReference type="ARBA" id="ARBA00009155"/>
    </source>
</evidence>
<evidence type="ECO:0000256" key="3">
    <source>
        <dbReference type="ARBA" id="ARBA00022835"/>
    </source>
</evidence>
<dbReference type="SUPFAM" id="SSF54791">
    <property type="entry name" value="Eukaryotic type KH-domain (KH-domain type I)"/>
    <property type="match status" value="1"/>
</dbReference>
<dbReference type="SUPFAM" id="SSF50249">
    <property type="entry name" value="Nucleic acid-binding proteins"/>
    <property type="match status" value="1"/>
</dbReference>
<dbReference type="InterPro" id="IPR048565">
    <property type="entry name" value="S1_RRP4"/>
</dbReference>
<gene>
    <name evidence="8" type="primary">rrp4</name>
    <name evidence="8" type="ORF">TCON_0295</name>
</gene>
<dbReference type="CDD" id="cd05789">
    <property type="entry name" value="S1_Rrp4"/>
    <property type="match status" value="1"/>
</dbReference>